<comment type="function">
    <text evidence="13 15">Part of a heterotetrameric complex that catalyzes the two-step biosynthesis of anthranilate, an intermediate in the biosynthesis of L-tryptophan. In the first step, the glutamine-binding beta subunit (TrpG) of anthranilate synthase (AS) provides the glutamine amidotransferase activity which generates ammonia as a substrate that, along with chorismate, is used in the second step, catalyzed by the large alpha subunit of AS (TrpE) to produce anthranilate. In the absence of TrpG, TrpE can synthesize anthranilate directly from chorismate and high concentrations of ammonia.</text>
</comment>
<evidence type="ECO:0000256" key="15">
    <source>
        <dbReference type="RuleBase" id="RU364045"/>
    </source>
</evidence>
<dbReference type="SUPFAM" id="SSF56322">
    <property type="entry name" value="ADC synthase"/>
    <property type="match status" value="1"/>
</dbReference>
<evidence type="ECO:0000256" key="16">
    <source>
        <dbReference type="SAM" id="MobiDB-lite"/>
    </source>
</evidence>
<evidence type="ECO:0000256" key="8">
    <source>
        <dbReference type="ARBA" id="ARBA00022723"/>
    </source>
</evidence>
<evidence type="ECO:0000256" key="2">
    <source>
        <dbReference type="ARBA" id="ARBA00004873"/>
    </source>
</evidence>
<keyword evidence="8 15" id="KW-0479">Metal-binding</keyword>
<dbReference type="EC" id="4.1.3.27" evidence="5 15"/>
<dbReference type="EMBL" id="CADCVQ010000035">
    <property type="protein sequence ID" value="CAA9478503.1"/>
    <property type="molecule type" value="Genomic_DNA"/>
</dbReference>
<keyword evidence="9 15" id="KW-0822">Tryptophan biosynthesis</keyword>
<evidence type="ECO:0000256" key="11">
    <source>
        <dbReference type="ARBA" id="ARBA00023141"/>
    </source>
</evidence>
<dbReference type="InterPro" id="IPR019999">
    <property type="entry name" value="Anth_synth_I-like"/>
</dbReference>
<dbReference type="InterPro" id="IPR006805">
    <property type="entry name" value="Anth_synth_I_N"/>
</dbReference>
<comment type="catalytic activity">
    <reaction evidence="14 15">
        <text>chorismate + L-glutamine = anthranilate + pyruvate + L-glutamate + H(+)</text>
        <dbReference type="Rhea" id="RHEA:21732"/>
        <dbReference type="ChEBI" id="CHEBI:15361"/>
        <dbReference type="ChEBI" id="CHEBI:15378"/>
        <dbReference type="ChEBI" id="CHEBI:16567"/>
        <dbReference type="ChEBI" id="CHEBI:29748"/>
        <dbReference type="ChEBI" id="CHEBI:29985"/>
        <dbReference type="ChEBI" id="CHEBI:58359"/>
        <dbReference type="EC" id="4.1.3.27"/>
    </reaction>
</comment>
<comment type="pathway">
    <text evidence="2 15">Amino-acid biosynthesis; L-tryptophan biosynthesis; L-tryptophan from chorismate: step 1/5.</text>
</comment>
<evidence type="ECO:0000256" key="3">
    <source>
        <dbReference type="ARBA" id="ARBA00009562"/>
    </source>
</evidence>
<evidence type="ECO:0000256" key="9">
    <source>
        <dbReference type="ARBA" id="ARBA00022822"/>
    </source>
</evidence>
<feature type="domain" description="Anthranilate synthase component I N-terminal" evidence="18">
    <location>
        <begin position="48"/>
        <end position="177"/>
    </location>
</feature>
<dbReference type="PANTHER" id="PTHR11236:SF48">
    <property type="entry name" value="ISOCHORISMATE SYNTHASE MENF"/>
    <property type="match status" value="1"/>
</dbReference>
<evidence type="ECO:0000313" key="19">
    <source>
        <dbReference type="EMBL" id="CAA9478503.1"/>
    </source>
</evidence>
<evidence type="ECO:0000256" key="12">
    <source>
        <dbReference type="ARBA" id="ARBA00023239"/>
    </source>
</evidence>
<accession>A0A6J4RNV4</accession>
<protein>
    <recommendedName>
        <fullName evidence="6 15">Anthranilate synthase component 1</fullName>
        <ecNumber evidence="5 15">4.1.3.27</ecNumber>
    </recommendedName>
</protein>
<dbReference type="GO" id="GO:0004049">
    <property type="term" value="F:anthranilate synthase activity"/>
    <property type="evidence" value="ECO:0007669"/>
    <property type="project" value="UniProtKB-EC"/>
</dbReference>
<evidence type="ECO:0000259" key="18">
    <source>
        <dbReference type="Pfam" id="PF04715"/>
    </source>
</evidence>
<keyword evidence="7 15" id="KW-0028">Amino-acid biosynthesis</keyword>
<dbReference type="InterPro" id="IPR005801">
    <property type="entry name" value="ADC_synthase"/>
</dbReference>
<evidence type="ECO:0000256" key="7">
    <source>
        <dbReference type="ARBA" id="ARBA00022605"/>
    </source>
</evidence>
<dbReference type="UniPathway" id="UPA00035">
    <property type="reaction ID" value="UER00040"/>
</dbReference>
<proteinExistence type="inferred from homology"/>
<name>A0A6J4RNV4_9ACTN</name>
<evidence type="ECO:0000256" key="6">
    <source>
        <dbReference type="ARBA" id="ARBA00020653"/>
    </source>
</evidence>
<dbReference type="AlphaFoldDB" id="A0A6J4RNV4"/>
<keyword evidence="11 15" id="KW-0057">Aromatic amino acid biosynthesis</keyword>
<dbReference type="PANTHER" id="PTHR11236">
    <property type="entry name" value="AMINOBENZOATE/ANTHRANILATE SYNTHASE"/>
    <property type="match status" value="1"/>
</dbReference>
<keyword evidence="12 15" id="KW-0456">Lyase</keyword>
<evidence type="ECO:0000256" key="10">
    <source>
        <dbReference type="ARBA" id="ARBA00022842"/>
    </source>
</evidence>
<comment type="similarity">
    <text evidence="3 15">Belongs to the anthranilate synthase component I family.</text>
</comment>
<gene>
    <name evidence="15" type="primary">trpE</name>
    <name evidence="19" type="ORF">AVDCRST_MAG67-706</name>
</gene>
<comment type="cofactor">
    <cofactor evidence="1 15">
        <name>Mg(2+)</name>
        <dbReference type="ChEBI" id="CHEBI:18420"/>
    </cofactor>
</comment>
<evidence type="ECO:0000256" key="1">
    <source>
        <dbReference type="ARBA" id="ARBA00001946"/>
    </source>
</evidence>
<evidence type="ECO:0000256" key="13">
    <source>
        <dbReference type="ARBA" id="ARBA00025634"/>
    </source>
</evidence>
<dbReference type="Pfam" id="PF00425">
    <property type="entry name" value="Chorismate_bind"/>
    <property type="match status" value="1"/>
</dbReference>
<evidence type="ECO:0000256" key="4">
    <source>
        <dbReference type="ARBA" id="ARBA00011575"/>
    </source>
</evidence>
<organism evidence="19">
    <name type="scientific">uncultured Solirubrobacteraceae bacterium</name>
    <dbReference type="NCBI Taxonomy" id="1162706"/>
    <lineage>
        <taxon>Bacteria</taxon>
        <taxon>Bacillati</taxon>
        <taxon>Actinomycetota</taxon>
        <taxon>Thermoleophilia</taxon>
        <taxon>Solirubrobacterales</taxon>
        <taxon>Solirubrobacteraceae</taxon>
        <taxon>environmental samples</taxon>
    </lineage>
</organism>
<dbReference type="NCBIfam" id="TIGR00564">
    <property type="entry name" value="trpE_most"/>
    <property type="match status" value="1"/>
</dbReference>
<feature type="region of interest" description="Disordered" evidence="16">
    <location>
        <begin position="1"/>
        <end position="22"/>
    </location>
</feature>
<dbReference type="PRINTS" id="PR00095">
    <property type="entry name" value="ANTSNTHASEI"/>
</dbReference>
<feature type="domain" description="Chorismate-utilising enzyme C-terminal" evidence="17">
    <location>
        <begin position="235"/>
        <end position="488"/>
    </location>
</feature>
<keyword evidence="10 15" id="KW-0460">Magnesium</keyword>
<evidence type="ECO:0000256" key="14">
    <source>
        <dbReference type="ARBA" id="ARBA00047683"/>
    </source>
</evidence>
<dbReference type="GO" id="GO:0046872">
    <property type="term" value="F:metal ion binding"/>
    <property type="evidence" value="ECO:0007669"/>
    <property type="project" value="UniProtKB-KW"/>
</dbReference>
<reference evidence="19" key="1">
    <citation type="submission" date="2020-02" db="EMBL/GenBank/DDBJ databases">
        <authorList>
            <person name="Meier V. D."/>
        </authorList>
    </citation>
    <scope>NUCLEOTIDE SEQUENCE</scope>
    <source>
        <strain evidence="19">AVDCRST_MAG67</strain>
    </source>
</reference>
<dbReference type="InterPro" id="IPR015890">
    <property type="entry name" value="Chorismate_C"/>
</dbReference>
<sequence>MAVAADDQARPDRAGGGRSLPIEPSLGEVRELARDYNLIALRHSFIDDTETPVSAFLKLRGREPQNASFLLESAERGQEVGRYSFIGVRPRKVVRWSLGDEPADPYALAADEVARHRQAPWPDMPPFAGGAVGYFGYDLVRTVEPLGAPNPDPVGLPDMALMLSDVLLVFDHLKHTISVLVNVYADDDDGTDLETAYADAVATIQKARDLLAGPVPRPEPTPARPRPVFSSNMSREQFEANVARIVEYIHAGDAFQVVPSQRWSADLDIDPFSIYRGLRVVNPSPYMYFLDFLDFQVAGASPEPVLTVTGRHVATRPIAGTRPRGATLEEDERIAEELLADEKERAEHVMLVDLGRNDLGRVCEYGSVSVDRFMAVETYSHVMHIVSNVSGRLRDDVTAMDALRSVLPAGTLSGAPKVRAMQIIDELEPIKRGGYGGAIGYLSYTGDLDTAIHIRTVVMKDGRAHVQAGGGTVADAEPAYEFAESEAKARAVLRAVDLASQQPDWP</sequence>
<dbReference type="InterPro" id="IPR005256">
    <property type="entry name" value="Anth_synth_I_PabB"/>
</dbReference>
<dbReference type="Pfam" id="PF04715">
    <property type="entry name" value="Anth_synt_I_N"/>
    <property type="match status" value="1"/>
</dbReference>
<dbReference type="GO" id="GO:0000162">
    <property type="term" value="P:L-tryptophan biosynthetic process"/>
    <property type="evidence" value="ECO:0007669"/>
    <property type="project" value="UniProtKB-UniPathway"/>
</dbReference>
<dbReference type="Gene3D" id="3.60.120.10">
    <property type="entry name" value="Anthranilate synthase"/>
    <property type="match status" value="1"/>
</dbReference>
<evidence type="ECO:0000259" key="17">
    <source>
        <dbReference type="Pfam" id="PF00425"/>
    </source>
</evidence>
<evidence type="ECO:0000256" key="5">
    <source>
        <dbReference type="ARBA" id="ARBA00012266"/>
    </source>
</evidence>
<comment type="subunit">
    <text evidence="4 15">Heterotetramer consisting of two non-identical subunits: a beta subunit (TrpG) and a large alpha subunit (TrpE).</text>
</comment>